<comment type="caution">
    <text evidence="10">The sequence shown here is derived from an EMBL/GenBank/DDBJ whole genome shotgun (WGS) entry which is preliminary data.</text>
</comment>
<protein>
    <recommendedName>
        <fullName evidence="9">Major facilitator superfamily (MFS) profile domain-containing protein</fullName>
    </recommendedName>
</protein>
<evidence type="ECO:0000313" key="11">
    <source>
        <dbReference type="Proteomes" id="UP000825935"/>
    </source>
</evidence>
<name>A0A8T2UJU6_CERRI</name>
<dbReference type="PANTHER" id="PTHR48020:SF12">
    <property type="entry name" value="PROTON MYO-INOSITOL COTRANSPORTER"/>
    <property type="match status" value="1"/>
</dbReference>
<dbReference type="GO" id="GO:0016020">
    <property type="term" value="C:membrane"/>
    <property type="evidence" value="ECO:0007669"/>
    <property type="project" value="UniProtKB-SubCell"/>
</dbReference>
<dbReference type="OMA" id="METEGAY"/>
<feature type="transmembrane region" description="Helical" evidence="8">
    <location>
        <begin position="190"/>
        <end position="212"/>
    </location>
</feature>
<dbReference type="InterPro" id="IPR020846">
    <property type="entry name" value="MFS_dom"/>
</dbReference>
<dbReference type="PROSITE" id="PS50850">
    <property type="entry name" value="MFS"/>
    <property type="match status" value="1"/>
</dbReference>
<feature type="transmembrane region" description="Helical" evidence="8">
    <location>
        <begin position="162"/>
        <end position="184"/>
    </location>
</feature>
<feature type="transmembrane region" description="Helical" evidence="8">
    <location>
        <begin position="427"/>
        <end position="450"/>
    </location>
</feature>
<dbReference type="PRINTS" id="PR00171">
    <property type="entry name" value="SUGRTRNSPORT"/>
</dbReference>
<accession>A0A8T2UJU6</accession>
<gene>
    <name evidence="10" type="ORF">KP509_06G075900</name>
</gene>
<feature type="domain" description="Major facilitator superfamily (MFS) profile" evidence="9">
    <location>
        <begin position="35"/>
        <end position="454"/>
    </location>
</feature>
<dbReference type="InterPro" id="IPR005828">
    <property type="entry name" value="MFS_sugar_transport-like"/>
</dbReference>
<organism evidence="10 11">
    <name type="scientific">Ceratopteris richardii</name>
    <name type="common">Triangle waterfern</name>
    <dbReference type="NCBI Taxonomy" id="49495"/>
    <lineage>
        <taxon>Eukaryota</taxon>
        <taxon>Viridiplantae</taxon>
        <taxon>Streptophyta</taxon>
        <taxon>Embryophyta</taxon>
        <taxon>Tracheophyta</taxon>
        <taxon>Polypodiopsida</taxon>
        <taxon>Polypodiidae</taxon>
        <taxon>Polypodiales</taxon>
        <taxon>Pteridineae</taxon>
        <taxon>Pteridaceae</taxon>
        <taxon>Parkerioideae</taxon>
        <taxon>Ceratopteris</taxon>
    </lineage>
</organism>
<dbReference type="GO" id="GO:0022857">
    <property type="term" value="F:transmembrane transporter activity"/>
    <property type="evidence" value="ECO:0007669"/>
    <property type="project" value="InterPro"/>
</dbReference>
<keyword evidence="5 8" id="KW-1133">Transmembrane helix</keyword>
<feature type="transmembrane region" description="Helical" evidence="8">
    <location>
        <begin position="327"/>
        <end position="350"/>
    </location>
</feature>
<dbReference type="Pfam" id="PF00083">
    <property type="entry name" value="Sugar_tr"/>
    <property type="match status" value="1"/>
</dbReference>
<dbReference type="PROSITE" id="PS00216">
    <property type="entry name" value="SUGAR_TRANSPORT_1"/>
    <property type="match status" value="1"/>
</dbReference>
<keyword evidence="3 7" id="KW-0813">Transport</keyword>
<evidence type="ECO:0000256" key="8">
    <source>
        <dbReference type="SAM" id="Phobius"/>
    </source>
</evidence>
<dbReference type="InterPro" id="IPR050814">
    <property type="entry name" value="Myo-inositol_Transporter"/>
</dbReference>
<dbReference type="InterPro" id="IPR036259">
    <property type="entry name" value="MFS_trans_sf"/>
</dbReference>
<dbReference type="PROSITE" id="PS00217">
    <property type="entry name" value="SUGAR_TRANSPORT_2"/>
    <property type="match status" value="1"/>
</dbReference>
<evidence type="ECO:0000256" key="6">
    <source>
        <dbReference type="ARBA" id="ARBA00023136"/>
    </source>
</evidence>
<feature type="transmembrane region" description="Helical" evidence="8">
    <location>
        <begin position="104"/>
        <end position="123"/>
    </location>
</feature>
<feature type="transmembrane region" description="Helical" evidence="8">
    <location>
        <begin position="289"/>
        <end position="312"/>
    </location>
</feature>
<proteinExistence type="inferred from homology"/>
<dbReference type="AlphaFoldDB" id="A0A8T2UJU6"/>
<feature type="transmembrane region" description="Helical" evidence="8">
    <location>
        <begin position="71"/>
        <end position="92"/>
    </location>
</feature>
<evidence type="ECO:0000259" key="9">
    <source>
        <dbReference type="PROSITE" id="PS50850"/>
    </source>
</evidence>
<evidence type="ECO:0000256" key="4">
    <source>
        <dbReference type="ARBA" id="ARBA00022692"/>
    </source>
</evidence>
<dbReference type="SUPFAM" id="SSF103473">
    <property type="entry name" value="MFS general substrate transporter"/>
    <property type="match status" value="1"/>
</dbReference>
<evidence type="ECO:0000313" key="10">
    <source>
        <dbReference type="EMBL" id="KAH7435702.1"/>
    </source>
</evidence>
<sequence>MQTMDNVNEDGGLSISMKAKKFWSGMRRNSFLLQLASSAGLGGLLFGYDTGVISSALLYIREDFPAVKSNALLQETIVSMVLAGATVGAAIGGTSCDKFGRKKAIIGSDIIFFIGAVVMASAIAPWMLIIGRVLVGISVGVASVASPLYIAEASPSKYRGALISLNSLWIAAGQFLAIAVNAGLTQVPGTWRWMLGVASVPSIVQFVMMMLLPESPRWLYKHNHADKAYDILRRIYSEDDIDREMEDLKIIDSNEQTIEASFTQSWWTRTCRRTVQVLRDLLFNKNLRLALIAGAGLLTFQKFSGINCVMYYSPTIVQMAGFRSNTMAIFLSLGIAAINVIGTLVGMYLIERLGRRPLVILSLIGVLVSLGVLTLAFFKAVGWAAVLGLGIYIMAFSPGMAGIGATCCWASNLIINMTFLSLTSSIGPAFTFIVFICIVIVAILFVFVFVPETKGLTFEEVEKMCMCHAGNNLVTDISSHEEAKHETTRTSISSLEIV</sequence>
<evidence type="ECO:0000256" key="7">
    <source>
        <dbReference type="RuleBase" id="RU003346"/>
    </source>
</evidence>
<dbReference type="Proteomes" id="UP000825935">
    <property type="component" value="Chromosome 6"/>
</dbReference>
<dbReference type="Gene3D" id="1.20.1250.20">
    <property type="entry name" value="MFS general substrate transporter like domains"/>
    <property type="match status" value="1"/>
</dbReference>
<dbReference type="PANTHER" id="PTHR48020">
    <property type="entry name" value="PROTON MYO-INOSITOL COTRANSPORTER"/>
    <property type="match status" value="1"/>
</dbReference>
<dbReference type="OrthoDB" id="6339427at2759"/>
<evidence type="ECO:0000256" key="3">
    <source>
        <dbReference type="ARBA" id="ARBA00022448"/>
    </source>
</evidence>
<feature type="transmembrane region" description="Helical" evidence="8">
    <location>
        <begin position="390"/>
        <end position="415"/>
    </location>
</feature>
<evidence type="ECO:0000256" key="1">
    <source>
        <dbReference type="ARBA" id="ARBA00004141"/>
    </source>
</evidence>
<keyword evidence="11" id="KW-1185">Reference proteome</keyword>
<comment type="similarity">
    <text evidence="2 7">Belongs to the major facilitator superfamily. Sugar transporter (TC 2.A.1.1) family.</text>
</comment>
<evidence type="ECO:0000256" key="2">
    <source>
        <dbReference type="ARBA" id="ARBA00010992"/>
    </source>
</evidence>
<feature type="transmembrane region" description="Helical" evidence="8">
    <location>
        <begin position="129"/>
        <end position="150"/>
    </location>
</feature>
<evidence type="ECO:0000256" key="5">
    <source>
        <dbReference type="ARBA" id="ARBA00022989"/>
    </source>
</evidence>
<dbReference type="InterPro" id="IPR005829">
    <property type="entry name" value="Sugar_transporter_CS"/>
</dbReference>
<dbReference type="EMBL" id="CM035411">
    <property type="protein sequence ID" value="KAH7435702.1"/>
    <property type="molecule type" value="Genomic_DNA"/>
</dbReference>
<keyword evidence="6 8" id="KW-0472">Membrane</keyword>
<reference evidence="10" key="1">
    <citation type="submission" date="2021-08" db="EMBL/GenBank/DDBJ databases">
        <title>WGS assembly of Ceratopteris richardii.</title>
        <authorList>
            <person name="Marchant D.B."/>
            <person name="Chen G."/>
            <person name="Jenkins J."/>
            <person name="Shu S."/>
            <person name="Leebens-Mack J."/>
            <person name="Grimwood J."/>
            <person name="Schmutz J."/>
            <person name="Soltis P."/>
            <person name="Soltis D."/>
            <person name="Chen Z.-H."/>
        </authorList>
    </citation>
    <scope>NUCLEOTIDE SEQUENCE</scope>
    <source>
        <strain evidence="10">Whitten #5841</strain>
        <tissue evidence="10">Leaf</tissue>
    </source>
</reference>
<comment type="subcellular location">
    <subcellularLocation>
        <location evidence="1">Membrane</location>
        <topology evidence="1">Multi-pass membrane protein</topology>
    </subcellularLocation>
</comment>
<feature type="transmembrane region" description="Helical" evidence="8">
    <location>
        <begin position="357"/>
        <end position="378"/>
    </location>
</feature>
<dbReference type="NCBIfam" id="TIGR00879">
    <property type="entry name" value="SP"/>
    <property type="match status" value="1"/>
</dbReference>
<dbReference type="InterPro" id="IPR003663">
    <property type="entry name" value="Sugar/inositol_transpt"/>
</dbReference>
<keyword evidence="4 8" id="KW-0812">Transmembrane</keyword>